<feature type="coiled-coil region" evidence="1">
    <location>
        <begin position="337"/>
        <end position="385"/>
    </location>
</feature>
<feature type="region of interest" description="Disordered" evidence="2">
    <location>
        <begin position="14"/>
        <end position="35"/>
    </location>
</feature>
<evidence type="ECO:0000313" key="3">
    <source>
        <dbReference type="EMBL" id="PGH27569.1"/>
    </source>
</evidence>
<keyword evidence="4" id="KW-1185">Reference proteome</keyword>
<evidence type="ECO:0000256" key="1">
    <source>
        <dbReference type="SAM" id="Coils"/>
    </source>
</evidence>
<dbReference type="EMBL" id="PDNA01000006">
    <property type="protein sequence ID" value="PGH27569.1"/>
    <property type="molecule type" value="Genomic_DNA"/>
</dbReference>
<dbReference type="OrthoDB" id="4187300at2759"/>
<proteinExistence type="predicted"/>
<evidence type="ECO:0000313" key="4">
    <source>
        <dbReference type="Proteomes" id="UP000224634"/>
    </source>
</evidence>
<reference evidence="3 4" key="1">
    <citation type="submission" date="2017-10" db="EMBL/GenBank/DDBJ databases">
        <title>Comparative genomics in systemic dimorphic fungi from Ajellomycetaceae.</title>
        <authorList>
            <person name="Munoz J.F."/>
            <person name="Mcewen J.G."/>
            <person name="Clay O.K."/>
            <person name="Cuomo C.A."/>
        </authorList>
    </citation>
    <scope>NUCLEOTIDE SEQUENCE [LARGE SCALE GENOMIC DNA]</scope>
    <source>
        <strain evidence="3 4">UAMH7299</strain>
    </source>
</reference>
<accession>A0A2B7Z2V2</accession>
<evidence type="ECO:0000256" key="2">
    <source>
        <dbReference type="SAM" id="MobiDB-lite"/>
    </source>
</evidence>
<keyword evidence="1" id="KW-0175">Coiled coil</keyword>
<comment type="caution">
    <text evidence="3">The sequence shown here is derived from an EMBL/GenBank/DDBJ whole genome shotgun (WGS) entry which is preliminary data.</text>
</comment>
<feature type="compositionally biased region" description="Polar residues" evidence="2">
    <location>
        <begin position="147"/>
        <end position="175"/>
    </location>
</feature>
<sequence length="485" mass="54418">MRWFLSHILKSQPQTSPVKKIGKSGNPAKAKMRRKRPAPINISVEHGNVIVTTSPTSGSRVIYADGPLTPYTPTFANPVTCSNPICNDRSQFHLSPILPPPHNRSYSYDLPAQFSYPQTPLNRPLSLAELPGSVSTFSGTVELDTPTAPTRTSFGNHSDNMLESPPNLVSSSSRGSEPHSWDQLRLKEPKCNGKLLSNMGFSELLDVLPVLSVEEIKEFWQPAMMQVSYLANTTEPWPLPKECTDAAVNATEEIYTKEDIERVKATYQTRLDAKENELLELKQLHNARVGGLCAFISTQNESILSESNDDPTINVVKGIITEQRDRGDNSFDADKLLLSKSQEIEQLKTQVDQLEASASQRDQKLKHYKREIKLFKQDIKGYKQDEKQRVWELKEKDAQIAMLNSKVVQLLTIDSAVFTAPMTPRVEKDLPSPGPFNWHRAEVTQQQMMLRRTTTLSTAFSFTDSVETLDVVDDAGVFPIYKVDT</sequence>
<organism evidence="3 4">
    <name type="scientific">Polytolypa hystricis (strain UAMH7299)</name>
    <dbReference type="NCBI Taxonomy" id="1447883"/>
    <lineage>
        <taxon>Eukaryota</taxon>
        <taxon>Fungi</taxon>
        <taxon>Dikarya</taxon>
        <taxon>Ascomycota</taxon>
        <taxon>Pezizomycotina</taxon>
        <taxon>Eurotiomycetes</taxon>
        <taxon>Eurotiomycetidae</taxon>
        <taxon>Onygenales</taxon>
        <taxon>Onygenales incertae sedis</taxon>
        <taxon>Polytolypa</taxon>
    </lineage>
</organism>
<gene>
    <name evidence="3" type="ORF">AJ80_00811</name>
</gene>
<dbReference type="Proteomes" id="UP000224634">
    <property type="component" value="Unassembled WGS sequence"/>
</dbReference>
<feature type="region of interest" description="Disordered" evidence="2">
    <location>
        <begin position="141"/>
        <end position="182"/>
    </location>
</feature>
<feature type="coiled-coil region" evidence="1">
    <location>
        <begin position="257"/>
        <end position="284"/>
    </location>
</feature>
<protein>
    <submittedName>
        <fullName evidence="3">Uncharacterized protein</fullName>
    </submittedName>
</protein>
<dbReference type="AlphaFoldDB" id="A0A2B7Z2V2"/>
<name>A0A2B7Z2V2_POLH7</name>